<dbReference type="Proteomes" id="UP000316621">
    <property type="component" value="Chromosome 2"/>
</dbReference>
<reference evidence="2 3" key="1">
    <citation type="journal article" date="2018" name="Science">
        <title>The opium poppy genome and morphinan production.</title>
        <authorList>
            <person name="Guo L."/>
            <person name="Winzer T."/>
            <person name="Yang X."/>
            <person name="Li Y."/>
            <person name="Ning Z."/>
            <person name="He Z."/>
            <person name="Teodor R."/>
            <person name="Lu Y."/>
            <person name="Bowser T.A."/>
            <person name="Graham I.A."/>
            <person name="Ye K."/>
        </authorList>
    </citation>
    <scope>NUCLEOTIDE SEQUENCE [LARGE SCALE GENOMIC DNA]</scope>
    <source>
        <strain evidence="3">cv. HN1</strain>
        <tissue evidence="2">Leaves</tissue>
    </source>
</reference>
<protein>
    <submittedName>
        <fullName evidence="2">Uncharacterized protein</fullName>
    </submittedName>
</protein>
<dbReference type="EMBL" id="CM010716">
    <property type="protein sequence ID" value="RZC48702.1"/>
    <property type="molecule type" value="Genomic_DNA"/>
</dbReference>
<feature type="region of interest" description="Disordered" evidence="1">
    <location>
        <begin position="530"/>
        <end position="551"/>
    </location>
</feature>
<gene>
    <name evidence="2" type="ORF">C5167_017130</name>
</gene>
<dbReference type="OMA" id="AQSKSPC"/>
<organism evidence="2 3">
    <name type="scientific">Papaver somniferum</name>
    <name type="common">Opium poppy</name>
    <dbReference type="NCBI Taxonomy" id="3469"/>
    <lineage>
        <taxon>Eukaryota</taxon>
        <taxon>Viridiplantae</taxon>
        <taxon>Streptophyta</taxon>
        <taxon>Embryophyta</taxon>
        <taxon>Tracheophyta</taxon>
        <taxon>Spermatophyta</taxon>
        <taxon>Magnoliopsida</taxon>
        <taxon>Ranunculales</taxon>
        <taxon>Papaveraceae</taxon>
        <taxon>Papaveroideae</taxon>
        <taxon>Papaver</taxon>
    </lineage>
</organism>
<feature type="compositionally biased region" description="Low complexity" evidence="1">
    <location>
        <begin position="230"/>
        <end position="241"/>
    </location>
</feature>
<feature type="compositionally biased region" description="Basic and acidic residues" evidence="1">
    <location>
        <begin position="202"/>
        <end position="218"/>
    </location>
</feature>
<feature type="region of interest" description="Disordered" evidence="1">
    <location>
        <begin position="143"/>
        <end position="325"/>
    </location>
</feature>
<keyword evidence="3" id="KW-1185">Reference proteome</keyword>
<proteinExistence type="predicted"/>
<dbReference type="AlphaFoldDB" id="A0A4Y7ILV0"/>
<evidence type="ECO:0000256" key="1">
    <source>
        <dbReference type="SAM" id="MobiDB-lite"/>
    </source>
</evidence>
<dbReference type="PANTHER" id="PTHR34210:SF3">
    <property type="entry name" value="CCHC-TYPE DOMAIN-CONTAINING PROTEIN"/>
    <property type="match status" value="1"/>
</dbReference>
<evidence type="ECO:0000313" key="2">
    <source>
        <dbReference type="EMBL" id="RZC48702.1"/>
    </source>
</evidence>
<dbReference type="PANTHER" id="PTHR34210">
    <property type="entry name" value="OS01G0252900 PROTEIN"/>
    <property type="match status" value="1"/>
</dbReference>
<name>A0A4Y7ILV0_PAPSO</name>
<dbReference type="Gramene" id="RZC48702">
    <property type="protein sequence ID" value="RZC48702"/>
    <property type="gene ID" value="C5167_017130"/>
</dbReference>
<evidence type="ECO:0000313" key="3">
    <source>
        <dbReference type="Proteomes" id="UP000316621"/>
    </source>
</evidence>
<feature type="compositionally biased region" description="Low complexity" evidence="1">
    <location>
        <begin position="266"/>
        <end position="283"/>
    </location>
</feature>
<accession>A0A4Y7ILV0</accession>
<sequence>MEREPSPDTDDDFDDIYKEYTGPPGSNTAAAATAQEKPKVPKRSHTSSDEEDETRDPNAVPTDFTSREAKGCPSTLGANRKTQDFFERVAARDSQVRALFTEKVIQRIEKDVGCKIKMDEKFIIVSGKDRLCLSKGVDAVHKVKEEGNGNSKNQRGSTSSRRSRSRSPADGGRAGSRTGRSEPPRSSGHSPRKTTQLPQKFGRPEKVVEEHIREDVQKFSRGSPRAFRNGVRGRSSHSRSPGRPPYANNAGSNPYDDRARVRSSHSRSPGRPPYANNAASAPYGDGARVRSTHSRSPGQPTFASNAASNPYDGHTHVIGSSRPDGWNIEKRVPEVNPGGGRFEFPAYPKTLEELELEYKREAMELSRARDNEEDEENYKHREVCTSPLISSPASFFCLSYTVLTVYASGHWFGHVSSNKSLLLDLQHIREMRENYMKKMAIQWGVHAKQWEEFLQLDIQRREQQAARQLSLAQGYSTGGSGRYGRPGYQDYDLSAGGNAHYGGASLPAVAIRDKYPYPVESYTPSRAHDVYSSGDFQRQRHEDYGKTYNRY</sequence>
<feature type="compositionally biased region" description="Polar residues" evidence="1">
    <location>
        <begin position="187"/>
        <end position="198"/>
    </location>
</feature>
<feature type="region of interest" description="Disordered" evidence="1">
    <location>
        <begin position="1"/>
        <end position="82"/>
    </location>
</feature>
<feature type="compositionally biased region" description="Low complexity" evidence="1">
    <location>
        <begin position="155"/>
        <end position="177"/>
    </location>
</feature>
<feature type="compositionally biased region" description="Polar residues" evidence="1">
    <location>
        <begin position="294"/>
        <end position="308"/>
    </location>
</feature>